<dbReference type="EMBL" id="OP311517">
    <property type="protein sequence ID" value="WAK86045.1"/>
    <property type="molecule type" value="mRNA"/>
</dbReference>
<comment type="subcellular location">
    <subcellularLocation>
        <location evidence="1">Nucleus</location>
    </subcellularLocation>
</comment>
<keyword evidence="7" id="KW-0539">Nucleus</keyword>
<dbReference type="GO" id="GO:0005634">
    <property type="term" value="C:nucleus"/>
    <property type="evidence" value="ECO:0007669"/>
    <property type="project" value="UniProtKB-SubCell"/>
</dbReference>
<dbReference type="CDD" id="cd00018">
    <property type="entry name" value="AP2"/>
    <property type="match status" value="1"/>
</dbReference>
<keyword evidence="6" id="KW-0804">Transcription</keyword>
<evidence type="ECO:0000256" key="8">
    <source>
        <dbReference type="SAM" id="MobiDB-lite"/>
    </source>
</evidence>
<evidence type="ECO:0000256" key="7">
    <source>
        <dbReference type="ARBA" id="ARBA00023242"/>
    </source>
</evidence>
<dbReference type="PROSITE" id="PS50863">
    <property type="entry name" value="B3"/>
    <property type="match status" value="1"/>
</dbReference>
<feature type="domain" description="TF-B3" evidence="9">
    <location>
        <begin position="198"/>
        <end position="301"/>
    </location>
</feature>
<dbReference type="GO" id="GO:0003677">
    <property type="term" value="F:DNA binding"/>
    <property type="evidence" value="ECO:0007669"/>
    <property type="project" value="UniProtKB-KW"/>
</dbReference>
<dbReference type="SMART" id="SM01019">
    <property type="entry name" value="B3"/>
    <property type="match status" value="1"/>
</dbReference>
<feature type="region of interest" description="Disordered" evidence="8">
    <location>
        <begin position="1"/>
        <end position="23"/>
    </location>
</feature>
<dbReference type="SMART" id="SM00380">
    <property type="entry name" value="AP2"/>
    <property type="match status" value="1"/>
</dbReference>
<dbReference type="GO" id="GO:0003700">
    <property type="term" value="F:DNA-binding transcription factor activity"/>
    <property type="evidence" value="ECO:0007669"/>
    <property type="project" value="InterPro"/>
</dbReference>
<proteinExistence type="evidence at transcript level"/>
<organism evidence="11">
    <name type="scientific">Nothapodytes nimmoniana</name>
    <name type="common">Nothapodytes foetida</name>
    <dbReference type="NCBI Taxonomy" id="159386"/>
    <lineage>
        <taxon>Eukaryota</taxon>
        <taxon>Viridiplantae</taxon>
        <taxon>Streptophyta</taxon>
        <taxon>Embryophyta</taxon>
        <taxon>Tracheophyta</taxon>
        <taxon>Spermatophyta</taxon>
        <taxon>Magnoliopsida</taxon>
        <taxon>eudicotyledons</taxon>
        <taxon>Gunneridae</taxon>
        <taxon>Pentapetalae</taxon>
        <taxon>asterids</taxon>
        <taxon>lamiids</taxon>
        <taxon>Icacinales</taxon>
        <taxon>Icacinaceae</taxon>
        <taxon>Nothapodytes</taxon>
    </lineage>
</organism>
<evidence type="ECO:0000259" key="9">
    <source>
        <dbReference type="PROSITE" id="PS50863"/>
    </source>
</evidence>
<protein>
    <submittedName>
        <fullName evidence="11">Transcription factor RAV3</fullName>
    </submittedName>
</protein>
<dbReference type="PANTHER" id="PTHR31140:SF1">
    <property type="entry name" value="AP2_ERF AND B3 DOMAIN-CONTAINING TRANSCRIPTION REPRESSOR RAV2"/>
    <property type="match status" value="1"/>
</dbReference>
<keyword evidence="3" id="KW-0936">Ethylene signaling pathway</keyword>
<evidence type="ECO:0000256" key="1">
    <source>
        <dbReference type="ARBA" id="ARBA00004123"/>
    </source>
</evidence>
<dbReference type="GO" id="GO:0009873">
    <property type="term" value="P:ethylene-activated signaling pathway"/>
    <property type="evidence" value="ECO:0007669"/>
    <property type="project" value="UniProtKB-KW"/>
</dbReference>
<dbReference type="InterPro" id="IPR016177">
    <property type="entry name" value="DNA-bd_dom_sf"/>
</dbReference>
<name>A0A9E9C651_NOTNI</name>
<evidence type="ECO:0000256" key="5">
    <source>
        <dbReference type="ARBA" id="ARBA00023125"/>
    </source>
</evidence>
<dbReference type="SUPFAM" id="SSF101936">
    <property type="entry name" value="DNA-binding pseudobarrel domain"/>
    <property type="match status" value="1"/>
</dbReference>
<dbReference type="InterPro" id="IPR036955">
    <property type="entry name" value="AP2/ERF_dom_sf"/>
</dbReference>
<dbReference type="InterPro" id="IPR015300">
    <property type="entry name" value="DNA-bd_pseudobarrel_sf"/>
</dbReference>
<dbReference type="FunFam" id="3.30.730.10:FF:000008">
    <property type="entry name" value="AP2 domain-containing protein RAP2.8"/>
    <property type="match status" value="1"/>
</dbReference>
<dbReference type="CDD" id="cd10017">
    <property type="entry name" value="B3_DNA"/>
    <property type="match status" value="1"/>
</dbReference>
<dbReference type="PROSITE" id="PS51032">
    <property type="entry name" value="AP2_ERF"/>
    <property type="match status" value="1"/>
</dbReference>
<dbReference type="InterPro" id="IPR044800">
    <property type="entry name" value="LEC2-like"/>
</dbReference>
<accession>A0A9E9C651</accession>
<evidence type="ECO:0000256" key="2">
    <source>
        <dbReference type="ARBA" id="ARBA00009089"/>
    </source>
</evidence>
<sequence length="366" mass="40781">MDGTSMDESITSETNQHSVSITPAPAISSTLTAKKSPESLFRGGSGTSVVIDCDGGLEAESRKLPSSRFKGVVPQPNGRWGAQIYEKHQRVWLGTFNEEEEAGRAYDVAAQRFRGPDAVTNFKPLSETEDSDVEMAFLNSHSKAEIVDMLRKHTYNDELEQSKRDYGFEGNGRRAFKTDLINPLGCSDPFMKANEQLFEKTVTPSDVGKLNRLVIPKQHAEKHFPLQSGNSSKGVLLNFEDGAGKVWRFRYAYWNSSQSYVLTKGWSRFVKEKNLKAGDTVCFRRSTGPDKRLYIEAKARTGLGLPGLVNPVQPVQIVRLFGVNISEVPVGVDAADSNNTCSGKRMREMEMLEMECRKKQRAIDVL</sequence>
<dbReference type="Pfam" id="PF02362">
    <property type="entry name" value="B3"/>
    <property type="match status" value="1"/>
</dbReference>
<dbReference type="AlphaFoldDB" id="A0A9E9C651"/>
<reference evidence="11" key="1">
    <citation type="submission" date="2022-08" db="EMBL/GenBank/DDBJ databases">
        <title>Phylogenomics of transcriptionally active AP2/ERF and bHLH transcription factors and their promoter regions regulating camptothecin biosynthesis in Nothapodytes nimmoniana.</title>
        <authorList>
            <person name="Godbole R.C."/>
            <person name="Pable A.A."/>
            <person name="Singh S."/>
            <person name="Barvkar V.T."/>
        </authorList>
    </citation>
    <scope>NUCLEOTIDE SEQUENCE</scope>
</reference>
<dbReference type="InterPro" id="IPR003340">
    <property type="entry name" value="B3_DNA-bd"/>
</dbReference>
<evidence type="ECO:0000256" key="4">
    <source>
        <dbReference type="ARBA" id="ARBA00023015"/>
    </source>
</evidence>
<evidence type="ECO:0000256" key="6">
    <source>
        <dbReference type="ARBA" id="ARBA00023163"/>
    </source>
</evidence>
<evidence type="ECO:0000259" key="10">
    <source>
        <dbReference type="PROSITE" id="PS51032"/>
    </source>
</evidence>
<evidence type="ECO:0000256" key="3">
    <source>
        <dbReference type="ARBA" id="ARBA00022745"/>
    </source>
</evidence>
<dbReference type="SUPFAM" id="SSF54171">
    <property type="entry name" value="DNA-binding domain"/>
    <property type="match status" value="1"/>
</dbReference>
<keyword evidence="4" id="KW-0805">Transcription regulation</keyword>
<keyword evidence="5" id="KW-0238">DNA-binding</keyword>
<dbReference type="Gene3D" id="2.40.330.10">
    <property type="entry name" value="DNA-binding pseudobarrel domain"/>
    <property type="match status" value="1"/>
</dbReference>
<dbReference type="PANTHER" id="PTHR31140">
    <property type="entry name" value="B3 DOMAIN-CONTAINING TRANSCRIPTION FACTOR ABI3"/>
    <property type="match status" value="1"/>
</dbReference>
<evidence type="ECO:0000313" key="11">
    <source>
        <dbReference type="EMBL" id="WAK86045.1"/>
    </source>
</evidence>
<dbReference type="InterPro" id="IPR001471">
    <property type="entry name" value="AP2/ERF_dom"/>
</dbReference>
<dbReference type="Gene3D" id="3.30.730.10">
    <property type="entry name" value="AP2/ERF domain"/>
    <property type="match status" value="1"/>
</dbReference>
<comment type="similarity">
    <text evidence="2">Belongs to the AP2/ERF transcription factor family. RAV subfamily.</text>
</comment>
<dbReference type="Pfam" id="PF00847">
    <property type="entry name" value="AP2"/>
    <property type="match status" value="1"/>
</dbReference>
<feature type="domain" description="AP2/ERF" evidence="10">
    <location>
        <begin position="68"/>
        <end position="123"/>
    </location>
</feature>